<proteinExistence type="predicted"/>
<accession>A0A4Y2BMZ8</accession>
<gene>
    <name evidence="1" type="ORF">AVEN_219465_1</name>
</gene>
<name>A0A4Y2BMZ8_ARAVE</name>
<reference evidence="1 2" key="1">
    <citation type="journal article" date="2019" name="Sci. Rep.">
        <title>Orb-weaving spider Araneus ventricosus genome elucidates the spidroin gene catalogue.</title>
        <authorList>
            <person name="Kono N."/>
            <person name="Nakamura H."/>
            <person name="Ohtoshi R."/>
            <person name="Moran D.A.P."/>
            <person name="Shinohara A."/>
            <person name="Yoshida Y."/>
            <person name="Fujiwara M."/>
            <person name="Mori M."/>
            <person name="Tomita M."/>
            <person name="Arakawa K."/>
        </authorList>
    </citation>
    <scope>NUCLEOTIDE SEQUENCE [LARGE SCALE GENOMIC DNA]</scope>
</reference>
<dbReference type="AlphaFoldDB" id="A0A4Y2BMZ8"/>
<comment type="caution">
    <text evidence="1">The sequence shown here is derived from an EMBL/GenBank/DDBJ whole genome shotgun (WGS) entry which is preliminary data.</text>
</comment>
<organism evidence="1 2">
    <name type="scientific">Araneus ventricosus</name>
    <name type="common">Orbweaver spider</name>
    <name type="synonym">Epeira ventricosa</name>
    <dbReference type="NCBI Taxonomy" id="182803"/>
    <lineage>
        <taxon>Eukaryota</taxon>
        <taxon>Metazoa</taxon>
        <taxon>Ecdysozoa</taxon>
        <taxon>Arthropoda</taxon>
        <taxon>Chelicerata</taxon>
        <taxon>Arachnida</taxon>
        <taxon>Araneae</taxon>
        <taxon>Araneomorphae</taxon>
        <taxon>Entelegynae</taxon>
        <taxon>Araneoidea</taxon>
        <taxon>Araneidae</taxon>
        <taxon>Araneus</taxon>
    </lineage>
</organism>
<keyword evidence="2" id="KW-1185">Reference proteome</keyword>
<dbReference type="Proteomes" id="UP000499080">
    <property type="component" value="Unassembled WGS sequence"/>
</dbReference>
<dbReference type="EMBL" id="BGPR01000093">
    <property type="protein sequence ID" value="GBL93333.1"/>
    <property type="molecule type" value="Genomic_DNA"/>
</dbReference>
<protein>
    <submittedName>
        <fullName evidence="1">Uncharacterized protein</fullName>
    </submittedName>
</protein>
<sequence length="86" mass="10074">MSCHRWRCITDGVVAQPEYMHTEYISQRRRIKGHSAIHQRLRSPTKRTSHFDTRAAVPNGTMEGRRHVCCIRCRSSEEQISLIRVP</sequence>
<evidence type="ECO:0000313" key="1">
    <source>
        <dbReference type="EMBL" id="GBL93333.1"/>
    </source>
</evidence>
<evidence type="ECO:0000313" key="2">
    <source>
        <dbReference type="Proteomes" id="UP000499080"/>
    </source>
</evidence>